<dbReference type="EMBL" id="CAJEWB010000010">
    <property type="protein sequence ID" value="CAD2076691.1"/>
    <property type="molecule type" value="Genomic_DNA"/>
</dbReference>
<dbReference type="CDD" id="cd02064">
    <property type="entry name" value="FAD_synthetase_N"/>
    <property type="match status" value="1"/>
</dbReference>
<dbReference type="GO" id="GO:0006747">
    <property type="term" value="P:FAD biosynthetic process"/>
    <property type="evidence" value="ECO:0007669"/>
    <property type="project" value="UniProtKB-UniRule"/>
</dbReference>
<evidence type="ECO:0000256" key="3">
    <source>
        <dbReference type="ARBA" id="ARBA00005201"/>
    </source>
</evidence>
<dbReference type="NCBIfam" id="NF004160">
    <property type="entry name" value="PRK05627.1-3"/>
    <property type="match status" value="1"/>
</dbReference>
<name>A0A6V7RFV9_9BACL</name>
<dbReference type="InterPro" id="IPR015864">
    <property type="entry name" value="FAD_synthase"/>
</dbReference>
<keyword evidence="8 15" id="KW-0547">Nucleotide-binding</keyword>
<evidence type="ECO:0000313" key="18">
    <source>
        <dbReference type="Proteomes" id="UP000588186"/>
    </source>
</evidence>
<feature type="domain" description="Riboflavin kinase" evidence="16">
    <location>
        <begin position="183"/>
        <end position="310"/>
    </location>
</feature>
<dbReference type="PANTHER" id="PTHR22749">
    <property type="entry name" value="RIBOFLAVIN KINASE/FMN ADENYLYLTRANSFERASE"/>
    <property type="match status" value="1"/>
</dbReference>
<dbReference type="NCBIfam" id="NF004162">
    <property type="entry name" value="PRK05627.1-5"/>
    <property type="match status" value="1"/>
</dbReference>
<comment type="caution">
    <text evidence="17">The sequence shown here is derived from an EMBL/GenBank/DDBJ whole genome shotgun (WGS) entry which is preliminary data.</text>
</comment>
<dbReference type="InterPro" id="IPR002606">
    <property type="entry name" value="Riboflavin_kinase_bac"/>
</dbReference>
<keyword evidence="4 15" id="KW-0285">Flavoprotein</keyword>
<dbReference type="GO" id="GO:0009231">
    <property type="term" value="P:riboflavin biosynthetic process"/>
    <property type="evidence" value="ECO:0007669"/>
    <property type="project" value="InterPro"/>
</dbReference>
<evidence type="ECO:0000256" key="5">
    <source>
        <dbReference type="ARBA" id="ARBA00022643"/>
    </source>
</evidence>
<dbReference type="AlphaFoldDB" id="A0A6V7RFV9"/>
<evidence type="ECO:0000256" key="7">
    <source>
        <dbReference type="ARBA" id="ARBA00022695"/>
    </source>
</evidence>
<evidence type="ECO:0000259" key="16">
    <source>
        <dbReference type="SMART" id="SM00904"/>
    </source>
</evidence>
<evidence type="ECO:0000256" key="15">
    <source>
        <dbReference type="PIRNR" id="PIRNR004491"/>
    </source>
</evidence>
<keyword evidence="11 15" id="KW-0067">ATP-binding</keyword>
<keyword evidence="6 15" id="KW-0808">Transferase</keyword>
<comment type="catalytic activity">
    <reaction evidence="13 15">
        <text>riboflavin + ATP = FMN + ADP + H(+)</text>
        <dbReference type="Rhea" id="RHEA:14357"/>
        <dbReference type="ChEBI" id="CHEBI:15378"/>
        <dbReference type="ChEBI" id="CHEBI:30616"/>
        <dbReference type="ChEBI" id="CHEBI:57986"/>
        <dbReference type="ChEBI" id="CHEBI:58210"/>
        <dbReference type="ChEBI" id="CHEBI:456216"/>
        <dbReference type="EC" id="2.7.1.26"/>
    </reaction>
</comment>
<protein>
    <recommendedName>
        <fullName evidence="15">Riboflavin biosynthesis protein</fullName>
    </recommendedName>
    <domain>
        <recommendedName>
            <fullName evidence="15">Riboflavin kinase</fullName>
            <ecNumber evidence="15">2.7.1.26</ecNumber>
        </recommendedName>
        <alternativeName>
            <fullName evidence="15">Flavokinase</fullName>
        </alternativeName>
    </domain>
    <domain>
        <recommendedName>
            <fullName evidence="15">FMN adenylyltransferase</fullName>
            <ecNumber evidence="15">2.7.7.2</ecNumber>
        </recommendedName>
        <alternativeName>
            <fullName evidence="15">FAD pyrophosphorylase</fullName>
        </alternativeName>
        <alternativeName>
            <fullName evidence="15">FAD synthase</fullName>
        </alternativeName>
    </domain>
</protein>
<comment type="pathway">
    <text evidence="3 15">Cofactor biosynthesis; FMN biosynthesis; FMN from riboflavin (ATP route): step 1/1.</text>
</comment>
<evidence type="ECO:0000256" key="6">
    <source>
        <dbReference type="ARBA" id="ARBA00022679"/>
    </source>
</evidence>
<dbReference type="SMART" id="SM00904">
    <property type="entry name" value="Flavokinase"/>
    <property type="match status" value="1"/>
</dbReference>
<keyword evidence="5 15" id="KW-0288">FMN</keyword>
<evidence type="ECO:0000313" key="17">
    <source>
        <dbReference type="EMBL" id="CAD2076691.1"/>
    </source>
</evidence>
<evidence type="ECO:0000256" key="4">
    <source>
        <dbReference type="ARBA" id="ARBA00022630"/>
    </source>
</evidence>
<dbReference type="FunFam" id="2.40.30.30:FF:000003">
    <property type="entry name" value="Riboflavin biosynthesis protein"/>
    <property type="match status" value="1"/>
</dbReference>
<dbReference type="RefSeq" id="WP_186077925.1">
    <property type="nucleotide sequence ID" value="NZ_CAJEWB010000010.1"/>
</dbReference>
<comment type="pathway">
    <text evidence="2 15">Cofactor biosynthesis; FAD biosynthesis; FAD from FMN: step 1/1.</text>
</comment>
<gene>
    <name evidence="17" type="primary">ribF</name>
    <name evidence="17" type="ORF">JEOPIN946_01312</name>
</gene>
<evidence type="ECO:0000256" key="14">
    <source>
        <dbReference type="ARBA" id="ARBA00049494"/>
    </source>
</evidence>
<dbReference type="EC" id="2.7.1.26" evidence="15"/>
<dbReference type="NCBIfam" id="TIGR00083">
    <property type="entry name" value="ribF"/>
    <property type="match status" value="1"/>
</dbReference>
<comment type="catalytic activity">
    <reaction evidence="14 15">
        <text>FMN + ATP + H(+) = FAD + diphosphate</text>
        <dbReference type="Rhea" id="RHEA:17237"/>
        <dbReference type="ChEBI" id="CHEBI:15378"/>
        <dbReference type="ChEBI" id="CHEBI:30616"/>
        <dbReference type="ChEBI" id="CHEBI:33019"/>
        <dbReference type="ChEBI" id="CHEBI:57692"/>
        <dbReference type="ChEBI" id="CHEBI:58210"/>
        <dbReference type="EC" id="2.7.7.2"/>
    </reaction>
</comment>
<accession>A0A6V7RFV9</accession>
<dbReference type="UniPathway" id="UPA00277">
    <property type="reaction ID" value="UER00407"/>
</dbReference>
<dbReference type="InterPro" id="IPR023465">
    <property type="entry name" value="Riboflavin_kinase_dom_sf"/>
</dbReference>
<evidence type="ECO:0000256" key="12">
    <source>
        <dbReference type="ARBA" id="ARBA00023268"/>
    </source>
</evidence>
<dbReference type="Gene3D" id="3.40.50.620">
    <property type="entry name" value="HUPs"/>
    <property type="match status" value="1"/>
</dbReference>
<evidence type="ECO:0000256" key="2">
    <source>
        <dbReference type="ARBA" id="ARBA00004726"/>
    </source>
</evidence>
<organism evidence="17 18">
    <name type="scientific">Phocicoccus pinnipedialis</name>
    <dbReference type="NCBI Taxonomy" id="110845"/>
    <lineage>
        <taxon>Bacteria</taxon>
        <taxon>Bacillati</taxon>
        <taxon>Bacillota</taxon>
        <taxon>Bacilli</taxon>
        <taxon>Bacillales</taxon>
        <taxon>Salinicoccaceae</taxon>
        <taxon>Phocicoccus</taxon>
    </lineage>
</organism>
<dbReference type="SUPFAM" id="SSF52374">
    <property type="entry name" value="Nucleotidylyl transferase"/>
    <property type="match status" value="1"/>
</dbReference>
<dbReference type="InterPro" id="IPR015865">
    <property type="entry name" value="Riboflavin_kinase_bac/euk"/>
</dbReference>
<comment type="similarity">
    <text evidence="15">Belongs to the ribF family.</text>
</comment>
<keyword evidence="9 15" id="KW-0418">Kinase</keyword>
<dbReference type="PIRSF" id="PIRSF004491">
    <property type="entry name" value="FAD_Synth"/>
    <property type="match status" value="1"/>
</dbReference>
<dbReference type="UniPathway" id="UPA00276">
    <property type="reaction ID" value="UER00406"/>
</dbReference>
<dbReference type="PANTHER" id="PTHR22749:SF6">
    <property type="entry name" value="RIBOFLAVIN KINASE"/>
    <property type="match status" value="1"/>
</dbReference>
<dbReference type="SUPFAM" id="SSF82114">
    <property type="entry name" value="Riboflavin kinase-like"/>
    <property type="match status" value="1"/>
</dbReference>
<evidence type="ECO:0000256" key="13">
    <source>
        <dbReference type="ARBA" id="ARBA00047880"/>
    </source>
</evidence>
<keyword evidence="18" id="KW-1185">Reference proteome</keyword>
<evidence type="ECO:0000256" key="8">
    <source>
        <dbReference type="ARBA" id="ARBA00022741"/>
    </source>
</evidence>
<dbReference type="GO" id="GO:0009398">
    <property type="term" value="P:FMN biosynthetic process"/>
    <property type="evidence" value="ECO:0007669"/>
    <property type="project" value="UniProtKB-UniRule"/>
</dbReference>
<keyword evidence="10 15" id="KW-0274">FAD</keyword>
<evidence type="ECO:0000256" key="1">
    <source>
        <dbReference type="ARBA" id="ARBA00002121"/>
    </source>
</evidence>
<comment type="function">
    <text evidence="1">Catalyzes the phosphorylation of riboflavin to FMN followed by the adenylation of FMN to FAD.</text>
</comment>
<dbReference type="Proteomes" id="UP000588186">
    <property type="component" value="Unassembled WGS sequence"/>
</dbReference>
<proteinExistence type="inferred from homology"/>
<evidence type="ECO:0000256" key="11">
    <source>
        <dbReference type="ARBA" id="ARBA00022840"/>
    </source>
</evidence>
<keyword evidence="7 15" id="KW-0548">Nucleotidyltransferase</keyword>
<evidence type="ECO:0000256" key="9">
    <source>
        <dbReference type="ARBA" id="ARBA00022777"/>
    </source>
</evidence>
<dbReference type="GO" id="GO:0005524">
    <property type="term" value="F:ATP binding"/>
    <property type="evidence" value="ECO:0007669"/>
    <property type="project" value="UniProtKB-UniRule"/>
</dbReference>
<dbReference type="EC" id="2.7.7.2" evidence="15"/>
<reference evidence="17 18" key="1">
    <citation type="submission" date="2020-07" db="EMBL/GenBank/DDBJ databases">
        <authorList>
            <person name="Criscuolo A."/>
        </authorList>
    </citation>
    <scope>NUCLEOTIDE SEQUENCE [LARGE SCALE GENOMIC DNA]</scope>
    <source>
        <strain evidence="17">CIP107946</strain>
    </source>
</reference>
<dbReference type="InterPro" id="IPR014729">
    <property type="entry name" value="Rossmann-like_a/b/a_fold"/>
</dbReference>
<keyword evidence="12" id="KW-0511">Multifunctional enzyme</keyword>
<dbReference type="Pfam" id="PF06574">
    <property type="entry name" value="FAD_syn"/>
    <property type="match status" value="1"/>
</dbReference>
<dbReference type="GO" id="GO:0003919">
    <property type="term" value="F:FMN adenylyltransferase activity"/>
    <property type="evidence" value="ECO:0007669"/>
    <property type="project" value="UniProtKB-UniRule"/>
</dbReference>
<dbReference type="Gene3D" id="2.40.30.30">
    <property type="entry name" value="Riboflavin kinase-like"/>
    <property type="match status" value="1"/>
</dbReference>
<dbReference type="InterPro" id="IPR023468">
    <property type="entry name" value="Riboflavin_kinase"/>
</dbReference>
<sequence>MEVIRLQYPNEFKINENENIAIALGFFDGLHIGHQKVINKMIEIADKKGLKKAVLTFDPHPSVVLNPKQQRTTYITPLPIKERILEEYGVDYLFVINFSSTFAKLSPETFVREYLIGNNVKEVIAGFDFSYGSLGKGSISTLEQYKEFNTTSIVKEIDHEKKISTTRIRKLLSEDKLEEANRLLGRSYGIEGIVVQGEKRGRTIGFPTANIEPSFKYFLPSLGVYAVTMTIGSDPKIYKGVASIGVKPTFHENHKVTIEVHIIDYDQTIYGETVMVYWEHFIRHELKFDGLDALIEAIQDDKNKAIELLKDK</sequence>
<dbReference type="FunFam" id="3.40.50.620:FF:000021">
    <property type="entry name" value="Riboflavin biosynthesis protein"/>
    <property type="match status" value="1"/>
</dbReference>
<evidence type="ECO:0000256" key="10">
    <source>
        <dbReference type="ARBA" id="ARBA00022827"/>
    </source>
</evidence>
<dbReference type="Pfam" id="PF01687">
    <property type="entry name" value="Flavokinase"/>
    <property type="match status" value="1"/>
</dbReference>
<dbReference type="GO" id="GO:0008531">
    <property type="term" value="F:riboflavin kinase activity"/>
    <property type="evidence" value="ECO:0007669"/>
    <property type="project" value="UniProtKB-UniRule"/>
</dbReference>